<name>A0AAW1XPR7_RUBAR</name>
<organism evidence="2 3">
    <name type="scientific">Rubus argutus</name>
    <name type="common">Southern blackberry</name>
    <dbReference type="NCBI Taxonomy" id="59490"/>
    <lineage>
        <taxon>Eukaryota</taxon>
        <taxon>Viridiplantae</taxon>
        <taxon>Streptophyta</taxon>
        <taxon>Embryophyta</taxon>
        <taxon>Tracheophyta</taxon>
        <taxon>Spermatophyta</taxon>
        <taxon>Magnoliopsida</taxon>
        <taxon>eudicotyledons</taxon>
        <taxon>Gunneridae</taxon>
        <taxon>Pentapetalae</taxon>
        <taxon>rosids</taxon>
        <taxon>fabids</taxon>
        <taxon>Rosales</taxon>
        <taxon>Rosaceae</taxon>
        <taxon>Rosoideae</taxon>
        <taxon>Rosoideae incertae sedis</taxon>
        <taxon>Rubus</taxon>
    </lineage>
</organism>
<dbReference type="AlphaFoldDB" id="A0AAW1XPR7"/>
<feature type="compositionally biased region" description="Low complexity" evidence="1">
    <location>
        <begin position="134"/>
        <end position="145"/>
    </location>
</feature>
<proteinExistence type="predicted"/>
<reference evidence="2 3" key="1">
    <citation type="journal article" date="2023" name="G3 (Bethesda)">
        <title>A chromosome-length genome assembly and annotation of blackberry (Rubus argutus, cv. 'Hillquist').</title>
        <authorList>
            <person name="Bruna T."/>
            <person name="Aryal R."/>
            <person name="Dudchenko O."/>
            <person name="Sargent D.J."/>
            <person name="Mead D."/>
            <person name="Buti M."/>
            <person name="Cavallini A."/>
            <person name="Hytonen T."/>
            <person name="Andres J."/>
            <person name="Pham M."/>
            <person name="Weisz D."/>
            <person name="Mascagni F."/>
            <person name="Usai G."/>
            <person name="Natali L."/>
            <person name="Bassil N."/>
            <person name="Fernandez G.E."/>
            <person name="Lomsadze A."/>
            <person name="Armour M."/>
            <person name="Olukolu B."/>
            <person name="Poorten T."/>
            <person name="Britton C."/>
            <person name="Davik J."/>
            <person name="Ashrafi H."/>
            <person name="Aiden E.L."/>
            <person name="Borodovsky M."/>
            <person name="Worthington M."/>
        </authorList>
    </citation>
    <scope>NUCLEOTIDE SEQUENCE [LARGE SCALE GENOMIC DNA]</scope>
    <source>
        <strain evidence="2">PI 553951</strain>
    </source>
</reference>
<sequence length="171" mass="18692">MVCHPWPQHPETHVSHILRTAIALPSPIKPANHPNPPVQTTIPIQSQTHHRPAIITTEPASTAPASSFLLPIMASAHSLTPPPATNPDHRIKPSSVLFPRPLCHGPVPSRLQPAPPSLKPKQRRPSSHRAQIAQPVSNQVSVVPPKLRLVSASRDPSLSAQPNRCRRRRRA</sequence>
<gene>
    <name evidence="2" type="ORF">M0R45_015471</name>
</gene>
<dbReference type="Proteomes" id="UP001457282">
    <property type="component" value="Unassembled WGS sequence"/>
</dbReference>
<feature type="region of interest" description="Disordered" evidence="1">
    <location>
        <begin position="77"/>
        <end position="171"/>
    </location>
</feature>
<accession>A0AAW1XPR7</accession>
<evidence type="ECO:0000256" key="1">
    <source>
        <dbReference type="SAM" id="MobiDB-lite"/>
    </source>
</evidence>
<keyword evidence="3" id="KW-1185">Reference proteome</keyword>
<protein>
    <submittedName>
        <fullName evidence="2">Uncharacterized protein</fullName>
    </submittedName>
</protein>
<evidence type="ECO:0000313" key="3">
    <source>
        <dbReference type="Proteomes" id="UP001457282"/>
    </source>
</evidence>
<comment type="caution">
    <text evidence="2">The sequence shown here is derived from an EMBL/GenBank/DDBJ whole genome shotgun (WGS) entry which is preliminary data.</text>
</comment>
<dbReference type="EMBL" id="JBEDUW010000003">
    <property type="protein sequence ID" value="KAK9938750.1"/>
    <property type="molecule type" value="Genomic_DNA"/>
</dbReference>
<evidence type="ECO:0000313" key="2">
    <source>
        <dbReference type="EMBL" id="KAK9938750.1"/>
    </source>
</evidence>